<evidence type="ECO:0000259" key="1">
    <source>
        <dbReference type="SMART" id="SM00198"/>
    </source>
</evidence>
<dbReference type="InterPro" id="IPR035940">
    <property type="entry name" value="CAP_sf"/>
</dbReference>
<dbReference type="InterPro" id="IPR014044">
    <property type="entry name" value="CAP_dom"/>
</dbReference>
<dbReference type="CDD" id="cd05380">
    <property type="entry name" value="CAP_euk"/>
    <property type="match status" value="1"/>
</dbReference>
<organism evidence="2 3">
    <name type="scientific">Araneus ventricosus</name>
    <name type="common">Orbweaver spider</name>
    <name type="synonym">Epeira ventricosa</name>
    <dbReference type="NCBI Taxonomy" id="182803"/>
    <lineage>
        <taxon>Eukaryota</taxon>
        <taxon>Metazoa</taxon>
        <taxon>Ecdysozoa</taxon>
        <taxon>Arthropoda</taxon>
        <taxon>Chelicerata</taxon>
        <taxon>Arachnida</taxon>
        <taxon>Araneae</taxon>
        <taxon>Araneomorphae</taxon>
        <taxon>Entelegynae</taxon>
        <taxon>Araneoidea</taxon>
        <taxon>Araneidae</taxon>
        <taxon>Araneus</taxon>
    </lineage>
</organism>
<dbReference type="Pfam" id="PF00188">
    <property type="entry name" value="CAP"/>
    <property type="match status" value="1"/>
</dbReference>
<dbReference type="PRINTS" id="PR00837">
    <property type="entry name" value="V5TPXLIKE"/>
</dbReference>
<dbReference type="InterPro" id="IPR001283">
    <property type="entry name" value="CRISP-related"/>
</dbReference>
<accession>A0A4Y1ZLG7</accession>
<dbReference type="Proteomes" id="UP000499080">
    <property type="component" value="Unassembled WGS sequence"/>
</dbReference>
<feature type="non-terminal residue" evidence="2">
    <location>
        <position position="1"/>
    </location>
</feature>
<dbReference type="InterPro" id="IPR018244">
    <property type="entry name" value="Allrgn_V5/Tpx1_CS"/>
</dbReference>
<keyword evidence="3" id="KW-1185">Reference proteome</keyword>
<dbReference type="SMART" id="SM00198">
    <property type="entry name" value="SCP"/>
    <property type="match status" value="1"/>
</dbReference>
<comment type="caution">
    <text evidence="2">The sequence shown here is derived from an EMBL/GenBank/DDBJ whole genome shotgun (WGS) entry which is preliminary data.</text>
</comment>
<sequence length="155" mass="17044">RFSVGQNLYTTSSTGEAESKNWENMIDSFYEEVKDFDKNNIKPFKSNTDYGHFSQLVWATSWRIGCGEAVYKESGLNKYLLVCNYGPGQLSNNVESYGLESFAGGKGAGILAAAWAWTTDMSKLDDHLGDSDKFGGFGREKSDLKGAGKFSISSI</sequence>
<dbReference type="OrthoDB" id="414826at2759"/>
<name>A0A4Y1ZLG7_ARAVE</name>
<proteinExistence type="predicted"/>
<dbReference type="PROSITE" id="PS01009">
    <property type="entry name" value="CRISP_1"/>
    <property type="match status" value="1"/>
</dbReference>
<dbReference type="GO" id="GO:0005576">
    <property type="term" value="C:extracellular region"/>
    <property type="evidence" value="ECO:0007669"/>
    <property type="project" value="InterPro"/>
</dbReference>
<dbReference type="EMBL" id="BGPR01075664">
    <property type="protein sequence ID" value="GBL56656.1"/>
    <property type="molecule type" value="Genomic_DNA"/>
</dbReference>
<gene>
    <name evidence="2" type="primary">CRVP_4</name>
    <name evidence="2" type="ORF">AVEN_232063_1</name>
</gene>
<dbReference type="PANTHER" id="PTHR10334">
    <property type="entry name" value="CYSTEINE-RICH SECRETORY PROTEIN-RELATED"/>
    <property type="match status" value="1"/>
</dbReference>
<dbReference type="SUPFAM" id="SSF55797">
    <property type="entry name" value="PR-1-like"/>
    <property type="match status" value="1"/>
</dbReference>
<protein>
    <submittedName>
        <fullName evidence="2">CRISP/Allergen/PR-1</fullName>
    </submittedName>
</protein>
<feature type="domain" description="SCP" evidence="1">
    <location>
        <begin position="1"/>
        <end position="93"/>
    </location>
</feature>
<evidence type="ECO:0000313" key="3">
    <source>
        <dbReference type="Proteomes" id="UP000499080"/>
    </source>
</evidence>
<dbReference type="AlphaFoldDB" id="A0A4Y1ZLG7"/>
<dbReference type="Gene3D" id="3.40.33.10">
    <property type="entry name" value="CAP"/>
    <property type="match status" value="1"/>
</dbReference>
<evidence type="ECO:0000313" key="2">
    <source>
        <dbReference type="EMBL" id="GBL56656.1"/>
    </source>
</evidence>
<reference evidence="2 3" key="1">
    <citation type="journal article" date="2019" name="Sci. Rep.">
        <title>Orb-weaving spider Araneus ventricosus genome elucidates the spidroin gene catalogue.</title>
        <authorList>
            <person name="Kono N."/>
            <person name="Nakamura H."/>
            <person name="Ohtoshi R."/>
            <person name="Moran D.A.P."/>
            <person name="Shinohara A."/>
            <person name="Yoshida Y."/>
            <person name="Fujiwara M."/>
            <person name="Mori M."/>
            <person name="Tomita M."/>
            <person name="Arakawa K."/>
        </authorList>
    </citation>
    <scope>NUCLEOTIDE SEQUENCE [LARGE SCALE GENOMIC DNA]</scope>
</reference>